<sequence>MKDFKKQNLTPHAWPVRTGQVAITLQNPRGYCVEVLSIRVNEAVVRYLDSQESEFSQPLFSLIPTGKTPEDLIALYTPTPQSLDLALDIERSIPDFTKLKKKGGGKGKVKKAKKAKKGELTEVQKEQLKVLLLQRWKELQQKGV</sequence>
<dbReference type="EMBL" id="MT141236">
    <property type="protein sequence ID" value="QJA56729.1"/>
    <property type="molecule type" value="Genomic_DNA"/>
</dbReference>
<reference evidence="1" key="1">
    <citation type="submission" date="2020-03" db="EMBL/GenBank/DDBJ databases">
        <title>The deep terrestrial virosphere.</title>
        <authorList>
            <person name="Holmfeldt K."/>
            <person name="Nilsson E."/>
            <person name="Simone D."/>
            <person name="Lopez-Fernandez M."/>
            <person name="Wu X."/>
            <person name="de Brujin I."/>
            <person name="Lundin D."/>
            <person name="Andersson A."/>
            <person name="Bertilsson S."/>
            <person name="Dopson M."/>
        </authorList>
    </citation>
    <scope>NUCLEOTIDE SEQUENCE</scope>
    <source>
        <strain evidence="1">MM415B01803</strain>
    </source>
</reference>
<gene>
    <name evidence="1" type="ORF">MM415B01803_0008</name>
</gene>
<accession>A0A6M3IH36</accession>
<dbReference type="AlphaFoldDB" id="A0A6M3IH36"/>
<organism evidence="1">
    <name type="scientific">viral metagenome</name>
    <dbReference type="NCBI Taxonomy" id="1070528"/>
    <lineage>
        <taxon>unclassified sequences</taxon>
        <taxon>metagenomes</taxon>
        <taxon>organismal metagenomes</taxon>
    </lineage>
</organism>
<protein>
    <submittedName>
        <fullName evidence="1">Uncharacterized protein</fullName>
    </submittedName>
</protein>
<evidence type="ECO:0000313" key="1">
    <source>
        <dbReference type="EMBL" id="QJA56729.1"/>
    </source>
</evidence>
<name>A0A6M3IH36_9ZZZZ</name>
<proteinExistence type="predicted"/>